<evidence type="ECO:0000313" key="1">
    <source>
        <dbReference type="EMBL" id="KAJ6978351.1"/>
    </source>
</evidence>
<accession>A0AAD6Q485</accession>
<reference evidence="1" key="1">
    <citation type="journal article" date="2023" name="Mol. Ecol. Resour.">
        <title>Chromosome-level genome assembly of a triploid poplar Populus alba 'Berolinensis'.</title>
        <authorList>
            <person name="Chen S."/>
            <person name="Yu Y."/>
            <person name="Wang X."/>
            <person name="Wang S."/>
            <person name="Zhang T."/>
            <person name="Zhou Y."/>
            <person name="He R."/>
            <person name="Meng N."/>
            <person name="Wang Y."/>
            <person name="Liu W."/>
            <person name="Liu Z."/>
            <person name="Liu J."/>
            <person name="Guo Q."/>
            <person name="Huang H."/>
            <person name="Sederoff R.R."/>
            <person name="Wang G."/>
            <person name="Qu G."/>
            <person name="Chen S."/>
        </authorList>
    </citation>
    <scope>NUCLEOTIDE SEQUENCE</scope>
    <source>
        <strain evidence="1">SC-2020</strain>
    </source>
</reference>
<evidence type="ECO:0000313" key="2">
    <source>
        <dbReference type="Proteomes" id="UP001164929"/>
    </source>
</evidence>
<gene>
    <name evidence="1" type="ORF">NC653_030049</name>
</gene>
<comment type="caution">
    <text evidence="1">The sequence shown here is derived from an EMBL/GenBank/DDBJ whole genome shotgun (WGS) entry which is preliminary data.</text>
</comment>
<name>A0AAD6Q485_9ROSI</name>
<organism evidence="1 2">
    <name type="scientific">Populus alba x Populus x berolinensis</name>
    <dbReference type="NCBI Taxonomy" id="444605"/>
    <lineage>
        <taxon>Eukaryota</taxon>
        <taxon>Viridiplantae</taxon>
        <taxon>Streptophyta</taxon>
        <taxon>Embryophyta</taxon>
        <taxon>Tracheophyta</taxon>
        <taxon>Spermatophyta</taxon>
        <taxon>Magnoliopsida</taxon>
        <taxon>eudicotyledons</taxon>
        <taxon>Gunneridae</taxon>
        <taxon>Pentapetalae</taxon>
        <taxon>rosids</taxon>
        <taxon>fabids</taxon>
        <taxon>Malpighiales</taxon>
        <taxon>Salicaceae</taxon>
        <taxon>Saliceae</taxon>
        <taxon>Populus</taxon>
    </lineage>
</organism>
<dbReference type="Proteomes" id="UP001164929">
    <property type="component" value="Chromosome 12"/>
</dbReference>
<proteinExistence type="predicted"/>
<keyword evidence="2" id="KW-1185">Reference proteome</keyword>
<protein>
    <submittedName>
        <fullName evidence="1">Uncharacterized protein</fullName>
    </submittedName>
</protein>
<dbReference type="AlphaFoldDB" id="A0AAD6Q485"/>
<sequence>MEGCWIFMVQVADMLLIVLYREEKVARVGRSCAAASMKTADVAAHGLEELLGLECWSLTALVQEEVALLEKLHH</sequence>
<dbReference type="EMBL" id="JAQIZT010000012">
    <property type="protein sequence ID" value="KAJ6978351.1"/>
    <property type="molecule type" value="Genomic_DNA"/>
</dbReference>